<organism evidence="2 3">
    <name type="scientific">Aspergillus tanneri</name>
    <dbReference type="NCBI Taxonomy" id="1220188"/>
    <lineage>
        <taxon>Eukaryota</taxon>
        <taxon>Fungi</taxon>
        <taxon>Dikarya</taxon>
        <taxon>Ascomycota</taxon>
        <taxon>Pezizomycotina</taxon>
        <taxon>Eurotiomycetes</taxon>
        <taxon>Eurotiomycetidae</taxon>
        <taxon>Eurotiales</taxon>
        <taxon>Aspergillaceae</taxon>
        <taxon>Aspergillus</taxon>
        <taxon>Aspergillus subgen. Circumdati</taxon>
    </lineage>
</organism>
<evidence type="ECO:0000313" key="3">
    <source>
        <dbReference type="Proteomes" id="UP000308092"/>
    </source>
</evidence>
<evidence type="ECO:0000256" key="1">
    <source>
        <dbReference type="SAM" id="MobiDB-lite"/>
    </source>
</evidence>
<evidence type="ECO:0000313" key="2">
    <source>
        <dbReference type="EMBL" id="THC87842.1"/>
    </source>
</evidence>
<proteinExistence type="predicted"/>
<dbReference type="AlphaFoldDB" id="A0A4S3J024"/>
<gene>
    <name evidence="2" type="ORF">EYZ11_012713</name>
</gene>
<comment type="caution">
    <text evidence="2">The sequence shown here is derived from an EMBL/GenBank/DDBJ whole genome shotgun (WGS) entry which is preliminary data.</text>
</comment>
<keyword evidence="3" id="KW-1185">Reference proteome</keyword>
<feature type="region of interest" description="Disordered" evidence="1">
    <location>
        <begin position="1"/>
        <end position="29"/>
    </location>
</feature>
<feature type="compositionally biased region" description="Basic and acidic residues" evidence="1">
    <location>
        <begin position="1"/>
        <end position="15"/>
    </location>
</feature>
<accession>A0A4S3J024</accession>
<name>A0A4S3J024_9EURO</name>
<dbReference type="EMBL" id="SOSA01001022">
    <property type="protein sequence ID" value="THC87842.1"/>
    <property type="molecule type" value="Genomic_DNA"/>
</dbReference>
<sequence>MYKKESLKKGRKEEENVGGMKEFGIRGHM</sequence>
<dbReference type="VEuPathDB" id="FungiDB:EYZ11_012713"/>
<dbReference type="Proteomes" id="UP000308092">
    <property type="component" value="Unassembled WGS sequence"/>
</dbReference>
<protein>
    <submittedName>
        <fullName evidence="2">Uncharacterized protein</fullName>
    </submittedName>
</protein>
<reference evidence="2 3" key="1">
    <citation type="submission" date="2019-03" db="EMBL/GenBank/DDBJ databases">
        <title>The genome sequence of a newly discovered highly antifungal drug resistant Aspergillus species, Aspergillus tanneri NIH 1004.</title>
        <authorList>
            <person name="Mounaud S."/>
            <person name="Singh I."/>
            <person name="Joardar V."/>
            <person name="Pakala S."/>
            <person name="Pakala S."/>
            <person name="Venepally P."/>
            <person name="Hoover J."/>
            <person name="Nierman W."/>
            <person name="Chung J."/>
            <person name="Losada L."/>
        </authorList>
    </citation>
    <scope>NUCLEOTIDE SEQUENCE [LARGE SCALE GENOMIC DNA]</scope>
    <source>
        <strain evidence="2 3">NIH1004</strain>
    </source>
</reference>